<comment type="caution">
    <text evidence="7">The sequence shown here is derived from an EMBL/GenBank/DDBJ whole genome shotgun (WGS) entry which is preliminary data.</text>
</comment>
<dbReference type="Gene3D" id="3.40.50.300">
    <property type="entry name" value="P-loop containing nucleotide triphosphate hydrolases"/>
    <property type="match status" value="1"/>
</dbReference>
<feature type="domain" description="DNA mismatch repair proteins mutS family" evidence="6">
    <location>
        <begin position="403"/>
        <end position="419"/>
    </location>
</feature>
<keyword evidence="8" id="KW-1185">Reference proteome</keyword>
<keyword evidence="4" id="KW-0175">Coiled coil</keyword>
<dbReference type="SUPFAM" id="SSF48334">
    <property type="entry name" value="DNA repair protein MutS, domain III"/>
    <property type="match status" value="1"/>
</dbReference>
<dbReference type="SUPFAM" id="SSF52540">
    <property type="entry name" value="P-loop containing nucleoside triphosphate hydrolases"/>
    <property type="match status" value="1"/>
</dbReference>
<sequence>MEKFSLHMLEYESIKQELMSYAVSYEGRNRIAELTPLEEKRLIERAIAETAEALALYGKGASVPLPSLDGIELVASLLGTGYLFTEQDLTAVQTFLHSCGQLKKYMASKGELAWQIGVYAHDLRDLPALQQEILRCIRHGVITNEASRELEKVRKRIAVVKERIQKKLQSVMARHAAILQENIVSVRGGRYVIPVRKDYYKQVNGRMLDQSTSGQTVFIEPQEVSALQSELELLQGEEAREEAKVLGYLAELVEREAEAIYRNIEITGTYDFIFAKAKYAAAIGGRAVEICEDGYTVIREAKHPKLLQAMVPLDVEIGRSYRTLIITGPNTGGKTVVLKTFGLLALMVQSGLLVPVAPGSRFAVYRGIMAVIGDGQNLEQSLSTFSAQISALVTMLREAGPSTLLLIDELAAGTDPGEGIALSIAILEEFARKGATVLVTTHFNELKTFASRAQGFQNARMEFDAETLRPLYRLTIGQAGRSYALEIASRLGIAPGIVERSQHIVSRQAAEGTGGSVLWDDILPEPVPPPEQELAHGMEQGSATWSMQTPAQELALDLAQRPVRPVSPPEPPQPMRADAVKAAGPRGAAAGAEPGPASPGDASPGQAASEPGPEQAGPDKSGLQGQPELASSDPEQPAKKKPQAFEVGDAVIVTSIGKVGIVSAPQDNRGIVEVLVQKQRIKVNHKRLKPYIKKEELYPDDYDFDIVFDTKENRKKRKLMGKRHVEGLEIVRRPGEN</sequence>
<evidence type="ECO:0000256" key="4">
    <source>
        <dbReference type="SAM" id="Coils"/>
    </source>
</evidence>
<dbReference type="STRING" id="44252.DJ90_4206"/>
<dbReference type="GO" id="GO:0045910">
    <property type="term" value="P:negative regulation of DNA recombination"/>
    <property type="evidence" value="ECO:0007669"/>
    <property type="project" value="InterPro"/>
</dbReference>
<dbReference type="GO" id="GO:0030983">
    <property type="term" value="F:mismatched DNA binding"/>
    <property type="evidence" value="ECO:0007669"/>
    <property type="project" value="InterPro"/>
</dbReference>
<dbReference type="GO" id="GO:0140664">
    <property type="term" value="F:ATP-dependent DNA damage sensor activity"/>
    <property type="evidence" value="ECO:0007669"/>
    <property type="project" value="InterPro"/>
</dbReference>
<dbReference type="InterPro" id="IPR027417">
    <property type="entry name" value="P-loop_NTPase"/>
</dbReference>
<evidence type="ECO:0000259" key="6">
    <source>
        <dbReference type="PROSITE" id="PS00486"/>
    </source>
</evidence>
<accession>A0A090Z731</accession>
<dbReference type="InterPro" id="IPR045076">
    <property type="entry name" value="MutS"/>
</dbReference>
<evidence type="ECO:0000256" key="3">
    <source>
        <dbReference type="ARBA" id="ARBA00023125"/>
    </source>
</evidence>
<dbReference type="PANTHER" id="PTHR48466">
    <property type="entry name" value="OS10G0509000 PROTEIN-RELATED"/>
    <property type="match status" value="1"/>
</dbReference>
<dbReference type="PATRIC" id="fig|44252.3.peg.4193"/>
<dbReference type="PANTHER" id="PTHR48466:SF2">
    <property type="entry name" value="OS10G0509000 PROTEIN"/>
    <property type="match status" value="1"/>
</dbReference>
<dbReference type="Proteomes" id="UP000029278">
    <property type="component" value="Unassembled WGS sequence"/>
</dbReference>
<organism evidence="7 8">
    <name type="scientific">Paenibacillus macerans</name>
    <name type="common">Bacillus macerans</name>
    <dbReference type="NCBI Taxonomy" id="44252"/>
    <lineage>
        <taxon>Bacteria</taxon>
        <taxon>Bacillati</taxon>
        <taxon>Bacillota</taxon>
        <taxon>Bacilli</taxon>
        <taxon>Bacillales</taxon>
        <taxon>Paenibacillaceae</taxon>
        <taxon>Paenibacillus</taxon>
    </lineage>
</organism>
<feature type="region of interest" description="Disordered" evidence="5">
    <location>
        <begin position="516"/>
        <end position="546"/>
    </location>
</feature>
<dbReference type="RefSeq" id="WP_036626269.1">
    <property type="nucleotide sequence ID" value="NZ_JARLKU010000034.1"/>
</dbReference>
<gene>
    <name evidence="7" type="ORF">DJ90_4206</name>
</gene>
<dbReference type="SMART" id="SM00534">
    <property type="entry name" value="MUTSac"/>
    <property type="match status" value="1"/>
</dbReference>
<dbReference type="AlphaFoldDB" id="A0A090Z731"/>
<dbReference type="InterPro" id="IPR005747">
    <property type="entry name" value="MutS2"/>
</dbReference>
<dbReference type="GO" id="GO:0016887">
    <property type="term" value="F:ATP hydrolysis activity"/>
    <property type="evidence" value="ECO:0007669"/>
    <property type="project" value="InterPro"/>
</dbReference>
<dbReference type="GeneID" id="77009598"/>
<dbReference type="EMBL" id="JMQA01000037">
    <property type="protein sequence ID" value="KFN06462.1"/>
    <property type="molecule type" value="Genomic_DNA"/>
</dbReference>
<feature type="compositionally biased region" description="Low complexity" evidence="5">
    <location>
        <begin position="580"/>
        <end position="608"/>
    </location>
</feature>
<dbReference type="InterPro" id="IPR007696">
    <property type="entry name" value="DNA_mismatch_repair_MutS_core"/>
</dbReference>
<evidence type="ECO:0000313" key="8">
    <source>
        <dbReference type="Proteomes" id="UP000029278"/>
    </source>
</evidence>
<reference evidence="7 8" key="1">
    <citation type="submission" date="2014-04" db="EMBL/GenBank/DDBJ databases">
        <authorList>
            <person name="Bishop-Lilly K.A."/>
            <person name="Broomall S.M."/>
            <person name="Chain P.S."/>
            <person name="Chertkov O."/>
            <person name="Coyne S.R."/>
            <person name="Daligault H.E."/>
            <person name="Davenport K.W."/>
            <person name="Erkkila T."/>
            <person name="Frey K.G."/>
            <person name="Gibbons H.S."/>
            <person name="Gu W."/>
            <person name="Jaissle J."/>
            <person name="Johnson S.L."/>
            <person name="Koroleva G.I."/>
            <person name="Ladner J.T."/>
            <person name="Lo C.-C."/>
            <person name="Minogue T.D."/>
            <person name="Munk C."/>
            <person name="Palacios G.F."/>
            <person name="Redden C.L."/>
            <person name="Rosenzweig C.N."/>
            <person name="Scholz M.B."/>
            <person name="Teshima H."/>
            <person name="Xu Y."/>
        </authorList>
    </citation>
    <scope>NUCLEOTIDE SEQUENCE [LARGE SCALE GENOMIC DNA]</scope>
    <source>
        <strain evidence="7 8">8244</strain>
    </source>
</reference>
<evidence type="ECO:0000256" key="2">
    <source>
        <dbReference type="ARBA" id="ARBA00022840"/>
    </source>
</evidence>
<dbReference type="InterPro" id="IPR000432">
    <property type="entry name" value="DNA_mismatch_repair_MutS_C"/>
</dbReference>
<proteinExistence type="predicted"/>
<protein>
    <submittedName>
        <fullName evidence="7">MutS domain V family protein</fullName>
    </submittedName>
</protein>
<dbReference type="InterPro" id="IPR036187">
    <property type="entry name" value="DNA_mismatch_repair_MutS_sf"/>
</dbReference>
<dbReference type="PIRSF" id="PIRSF005814">
    <property type="entry name" value="MutS_YshD"/>
    <property type="match status" value="1"/>
</dbReference>
<evidence type="ECO:0000313" key="7">
    <source>
        <dbReference type="EMBL" id="KFN06462.1"/>
    </source>
</evidence>
<feature type="region of interest" description="Disordered" evidence="5">
    <location>
        <begin position="562"/>
        <end position="646"/>
    </location>
</feature>
<dbReference type="GO" id="GO:0005524">
    <property type="term" value="F:ATP binding"/>
    <property type="evidence" value="ECO:0007669"/>
    <property type="project" value="UniProtKB-KW"/>
</dbReference>
<dbReference type="NCBIfam" id="TIGR01069">
    <property type="entry name" value="mutS2"/>
    <property type="match status" value="1"/>
</dbReference>
<evidence type="ECO:0000256" key="5">
    <source>
        <dbReference type="SAM" id="MobiDB-lite"/>
    </source>
</evidence>
<dbReference type="HOGENOM" id="CLU_011252_3_1_9"/>
<keyword evidence="1" id="KW-0547">Nucleotide-binding</keyword>
<dbReference type="Pfam" id="PF00488">
    <property type="entry name" value="MutS_V"/>
    <property type="match status" value="1"/>
</dbReference>
<dbReference type="SMART" id="SM00533">
    <property type="entry name" value="MUTSd"/>
    <property type="match status" value="1"/>
</dbReference>
<feature type="coiled-coil region" evidence="4">
    <location>
        <begin position="143"/>
        <end position="170"/>
    </location>
</feature>
<feature type="compositionally biased region" description="Pro residues" evidence="5">
    <location>
        <begin position="565"/>
        <end position="574"/>
    </location>
</feature>
<dbReference type="GO" id="GO:0006298">
    <property type="term" value="P:mismatch repair"/>
    <property type="evidence" value="ECO:0007669"/>
    <property type="project" value="InterPro"/>
</dbReference>
<dbReference type="OrthoDB" id="9808166at2"/>
<dbReference type="GO" id="GO:0004519">
    <property type="term" value="F:endonuclease activity"/>
    <property type="evidence" value="ECO:0007669"/>
    <property type="project" value="InterPro"/>
</dbReference>
<evidence type="ECO:0000256" key="1">
    <source>
        <dbReference type="ARBA" id="ARBA00022741"/>
    </source>
</evidence>
<keyword evidence="2" id="KW-0067">ATP-binding</keyword>
<dbReference type="PROSITE" id="PS00486">
    <property type="entry name" value="DNA_MISMATCH_REPAIR_2"/>
    <property type="match status" value="1"/>
</dbReference>
<keyword evidence="3" id="KW-0238">DNA-binding</keyword>
<name>A0A090Z731_PAEMA</name>